<comment type="caution">
    <text evidence="1">The sequence shown here is derived from an EMBL/GenBank/DDBJ whole genome shotgun (WGS) entry which is preliminary data.</text>
</comment>
<name>A0AC61RSK1_9FIRM</name>
<keyword evidence="2" id="KW-1185">Reference proteome</keyword>
<sequence length="213" mass="24937">MPIDTEKLRQQYKNRQNNAQGQHFEREILAGCRMYQQHGIAAIDKTPEPFRVSKKSQNGIFTGRFSTPAQPDFQGTLHGGRSIVFEAKRTSKDRITRNVLTDTQMDVLEKHNRLGALCGVCVNIQDDFFFIPWNVWRDMKEMYGRQYLKAEDIKGYKVRFDGAVHFLDKLIKEVIYRKKANVGKSDMIFENILNDIEGATFYENIHQREDNRR</sequence>
<evidence type="ECO:0000313" key="1">
    <source>
        <dbReference type="EMBL" id="TGY92625.1"/>
    </source>
</evidence>
<reference evidence="1" key="1">
    <citation type="submission" date="2019-04" db="EMBL/GenBank/DDBJ databases">
        <title>Microbes associate with the intestines of laboratory mice.</title>
        <authorList>
            <person name="Navarre W."/>
            <person name="Wong E."/>
            <person name="Huang K."/>
            <person name="Tropini C."/>
            <person name="Ng K."/>
            <person name="Yu B."/>
        </authorList>
    </citation>
    <scope>NUCLEOTIDE SEQUENCE</scope>
    <source>
        <strain evidence="1">NM01_1-7b</strain>
    </source>
</reference>
<dbReference type="EMBL" id="SRYA01000047">
    <property type="protein sequence ID" value="TGY92625.1"/>
    <property type="molecule type" value="Genomic_DNA"/>
</dbReference>
<organism evidence="1 2">
    <name type="scientific">Petralouisia muris</name>
    <dbReference type="NCBI Taxonomy" id="3032872"/>
    <lineage>
        <taxon>Bacteria</taxon>
        <taxon>Bacillati</taxon>
        <taxon>Bacillota</taxon>
        <taxon>Clostridia</taxon>
        <taxon>Lachnospirales</taxon>
        <taxon>Lachnospiraceae</taxon>
        <taxon>Petralouisia</taxon>
    </lineage>
</organism>
<proteinExistence type="predicted"/>
<gene>
    <name evidence="1" type="ORF">E5329_19240</name>
</gene>
<dbReference type="Proteomes" id="UP000304953">
    <property type="component" value="Unassembled WGS sequence"/>
</dbReference>
<protein>
    <submittedName>
        <fullName evidence="1">Uncharacterized protein</fullName>
    </submittedName>
</protein>
<accession>A0AC61RSK1</accession>
<evidence type="ECO:0000313" key="2">
    <source>
        <dbReference type="Proteomes" id="UP000304953"/>
    </source>
</evidence>